<dbReference type="InterPro" id="IPR019734">
    <property type="entry name" value="TPR_rpt"/>
</dbReference>
<name>A0A1G2CXF5_9BACT</name>
<dbReference type="PANTHER" id="PTHR12558">
    <property type="entry name" value="CELL DIVISION CYCLE 16,23,27"/>
    <property type="match status" value="1"/>
</dbReference>
<feature type="transmembrane region" description="Helical" evidence="3">
    <location>
        <begin position="248"/>
        <end position="268"/>
    </location>
</feature>
<feature type="transmembrane region" description="Helical" evidence="3">
    <location>
        <begin position="137"/>
        <end position="160"/>
    </location>
</feature>
<feature type="compositionally biased region" description="Low complexity" evidence="2">
    <location>
        <begin position="811"/>
        <end position="831"/>
    </location>
</feature>
<keyword evidence="3" id="KW-0472">Membrane</keyword>
<dbReference type="InterPro" id="IPR011990">
    <property type="entry name" value="TPR-like_helical_dom_sf"/>
</dbReference>
<evidence type="ECO:0000313" key="4">
    <source>
        <dbReference type="EMBL" id="OGZ05380.1"/>
    </source>
</evidence>
<dbReference type="SUPFAM" id="SSF48452">
    <property type="entry name" value="TPR-like"/>
    <property type="match status" value="1"/>
</dbReference>
<keyword evidence="1" id="KW-0802">TPR repeat</keyword>
<gene>
    <name evidence="4" type="ORF">A2845_00105</name>
</gene>
<keyword evidence="3" id="KW-1133">Transmembrane helix</keyword>
<dbReference type="SMART" id="SM00028">
    <property type="entry name" value="TPR"/>
    <property type="match status" value="3"/>
</dbReference>
<feature type="transmembrane region" description="Helical" evidence="3">
    <location>
        <begin position="172"/>
        <end position="194"/>
    </location>
</feature>
<feature type="transmembrane region" description="Helical" evidence="3">
    <location>
        <begin position="113"/>
        <end position="131"/>
    </location>
</feature>
<feature type="transmembrane region" description="Helical" evidence="3">
    <location>
        <begin position="82"/>
        <end position="101"/>
    </location>
</feature>
<protein>
    <submittedName>
        <fullName evidence="4">Uncharacterized protein</fullName>
    </submittedName>
</protein>
<dbReference type="EMBL" id="MHLI01000013">
    <property type="protein sequence ID" value="OGZ05380.1"/>
    <property type="molecule type" value="Genomic_DNA"/>
</dbReference>
<keyword evidence="3" id="KW-0812">Transmembrane</keyword>
<sequence>METAQIVKRVATSINIATERPDAQRGEQRTVPVVNNGNGAASSRITGILDGIITTSITALFFGLPLFFVGLTFQGVAFEKQLYFYFWLLIALVAWAAKGVIRGEMHIRRTPLDYPFLAFLAAYLLATIFSVDRWHSFWGFFGDPSRGLIGIVAIVIGFYLIVTHTTEKRLRIFLGGLFCAAGILSVWVTLGIMGVRFLPDALAQYVPLSPIGSLSGLTVFVSVLLPLLMMGIFALWQSADAPRRAARMIATGALSLVLLLHLFLLLALSSFVPWGGTLAGVSFFLIYILARIVRPTAYFTWIPMAVFVIMLMILMVGENQITRITLPVEVFPNYALSWNIAQETMRHEFFLGSGPATFGHDFSLYRPQEFNLNQFFDLRFYQGTGLFFEFLPTIGIIGTVTFVLALVTFIGVAVYLLSRDRERNKIYSLGLLAASLTMIVDLMIARTDGVILILGIFLLALTLVVSVWESGTQERVIALSLKASPKFALTLAFIFMIISAGVAFLFVFVGKVFVADLSAGAALRAQTVAEDGSVQKMSRAIALYGSEGRYYTRLGQEYMVLVNTEALKKESDRNVGAIQRYLNNSIAAARRGSELMSSDVLATEVLGQIYENAGLYVADSRTLAEQSYRRALELEPHNPKFLVKIGQVRLSAAATSEEAQRVPIIEEAKKLFEEAIAQKQNFSPAHYQLALTREALGDLDGALESMNAAALLEQNNVTYVFNLGRLYQARGKDDDNTIAEALFKRILGVNDKEVNTHFSLGLLYEKTNRIGDAIAEYRKVMELLPEESGEARERVQTMITNIESGISNLTAPQPSSAPQSEPAPQEAAAQPDTLSAPATPTEPQP</sequence>
<feature type="transmembrane region" description="Helical" evidence="3">
    <location>
        <begin position="52"/>
        <end position="76"/>
    </location>
</feature>
<organism evidence="4 5">
    <name type="scientific">Candidatus Lloydbacteria bacterium RIFCSPHIGHO2_01_FULL_49_22</name>
    <dbReference type="NCBI Taxonomy" id="1798658"/>
    <lineage>
        <taxon>Bacteria</taxon>
        <taxon>Candidatus Lloydiibacteriota</taxon>
    </lineage>
</organism>
<dbReference type="Gene3D" id="1.25.40.10">
    <property type="entry name" value="Tetratricopeptide repeat domain"/>
    <property type="match status" value="3"/>
</dbReference>
<accession>A0A1G2CXF5</accession>
<feature type="region of interest" description="Disordered" evidence="2">
    <location>
        <begin position="803"/>
        <end position="845"/>
    </location>
</feature>
<dbReference type="AlphaFoldDB" id="A0A1G2CXF5"/>
<reference evidence="4 5" key="1">
    <citation type="journal article" date="2016" name="Nat. Commun.">
        <title>Thousands of microbial genomes shed light on interconnected biogeochemical processes in an aquifer system.</title>
        <authorList>
            <person name="Anantharaman K."/>
            <person name="Brown C.T."/>
            <person name="Hug L.A."/>
            <person name="Sharon I."/>
            <person name="Castelle C.J."/>
            <person name="Probst A.J."/>
            <person name="Thomas B.C."/>
            <person name="Singh A."/>
            <person name="Wilkins M.J."/>
            <person name="Karaoz U."/>
            <person name="Brodie E.L."/>
            <person name="Williams K.H."/>
            <person name="Hubbard S.S."/>
            <person name="Banfield J.F."/>
        </authorList>
    </citation>
    <scope>NUCLEOTIDE SEQUENCE [LARGE SCALE GENOMIC DNA]</scope>
</reference>
<feature type="transmembrane region" description="Helical" evidence="3">
    <location>
        <begin position="426"/>
        <end position="444"/>
    </location>
</feature>
<feature type="transmembrane region" description="Helical" evidence="3">
    <location>
        <begin position="488"/>
        <end position="509"/>
    </location>
</feature>
<feature type="transmembrane region" description="Helical" evidence="3">
    <location>
        <begin position="450"/>
        <end position="468"/>
    </location>
</feature>
<dbReference type="PANTHER" id="PTHR12558:SF13">
    <property type="entry name" value="CELL DIVISION CYCLE PROTEIN 27 HOMOLOG"/>
    <property type="match status" value="1"/>
</dbReference>
<dbReference type="PROSITE" id="PS50005">
    <property type="entry name" value="TPR"/>
    <property type="match status" value="1"/>
</dbReference>
<dbReference type="Pfam" id="PF13181">
    <property type="entry name" value="TPR_8"/>
    <property type="match status" value="1"/>
</dbReference>
<feature type="transmembrane region" description="Helical" evidence="3">
    <location>
        <begin position="214"/>
        <end position="236"/>
    </location>
</feature>
<dbReference type="Proteomes" id="UP000177122">
    <property type="component" value="Unassembled WGS sequence"/>
</dbReference>
<feature type="transmembrane region" description="Helical" evidence="3">
    <location>
        <begin position="274"/>
        <end position="290"/>
    </location>
</feature>
<evidence type="ECO:0000256" key="2">
    <source>
        <dbReference type="SAM" id="MobiDB-lite"/>
    </source>
</evidence>
<evidence type="ECO:0000256" key="1">
    <source>
        <dbReference type="PROSITE-ProRule" id="PRU00339"/>
    </source>
</evidence>
<comment type="caution">
    <text evidence="4">The sequence shown here is derived from an EMBL/GenBank/DDBJ whole genome shotgun (WGS) entry which is preliminary data.</text>
</comment>
<feature type="transmembrane region" description="Helical" evidence="3">
    <location>
        <begin position="390"/>
        <end position="417"/>
    </location>
</feature>
<feature type="transmembrane region" description="Helical" evidence="3">
    <location>
        <begin position="297"/>
        <end position="317"/>
    </location>
</feature>
<evidence type="ECO:0000256" key="3">
    <source>
        <dbReference type="SAM" id="Phobius"/>
    </source>
</evidence>
<feature type="repeat" description="TPR" evidence="1">
    <location>
        <begin position="754"/>
        <end position="787"/>
    </location>
</feature>
<proteinExistence type="predicted"/>
<evidence type="ECO:0000313" key="5">
    <source>
        <dbReference type="Proteomes" id="UP000177122"/>
    </source>
</evidence>